<keyword evidence="2" id="KW-1133">Transmembrane helix</keyword>
<evidence type="ECO:0000256" key="1">
    <source>
        <dbReference type="SAM" id="MobiDB-lite"/>
    </source>
</evidence>
<proteinExistence type="predicted"/>
<evidence type="ECO:0000256" key="2">
    <source>
        <dbReference type="SAM" id="Phobius"/>
    </source>
</evidence>
<dbReference type="OrthoDB" id="5427350at2759"/>
<evidence type="ECO:0000256" key="3">
    <source>
        <dbReference type="SAM" id="SignalP"/>
    </source>
</evidence>
<feature type="chain" id="PRO_5040775708" description="ASST-domain-containing protein" evidence="3">
    <location>
        <begin position="22"/>
        <end position="630"/>
    </location>
</feature>
<keyword evidence="2" id="KW-0812">Transmembrane</keyword>
<dbReference type="GeneID" id="83185219"/>
<keyword evidence="5" id="KW-1185">Reference proteome</keyword>
<protein>
    <recommendedName>
        <fullName evidence="6">ASST-domain-containing protein</fullName>
    </recommendedName>
</protein>
<keyword evidence="3" id="KW-0732">Signal</keyword>
<reference evidence="4" key="2">
    <citation type="journal article" date="2023" name="IMA Fungus">
        <title>Comparative genomic study of the Penicillium genus elucidates a diverse pangenome and 15 lateral gene transfer events.</title>
        <authorList>
            <person name="Petersen C."/>
            <person name="Sorensen T."/>
            <person name="Nielsen M.R."/>
            <person name="Sondergaard T.E."/>
            <person name="Sorensen J.L."/>
            <person name="Fitzpatrick D.A."/>
            <person name="Frisvad J.C."/>
            <person name="Nielsen K.L."/>
        </authorList>
    </citation>
    <scope>NUCLEOTIDE SEQUENCE</scope>
    <source>
        <strain evidence="4">IBT 15544</strain>
    </source>
</reference>
<organism evidence="4 5">
    <name type="scientific">Penicillium cinerascens</name>
    <dbReference type="NCBI Taxonomy" id="70096"/>
    <lineage>
        <taxon>Eukaryota</taxon>
        <taxon>Fungi</taxon>
        <taxon>Dikarya</taxon>
        <taxon>Ascomycota</taxon>
        <taxon>Pezizomycotina</taxon>
        <taxon>Eurotiomycetes</taxon>
        <taxon>Eurotiomycetidae</taxon>
        <taxon>Eurotiales</taxon>
        <taxon>Aspergillaceae</taxon>
        <taxon>Penicillium</taxon>
    </lineage>
</organism>
<dbReference type="PANTHER" id="PTHR35340:SF5">
    <property type="entry name" value="ASST-DOMAIN-CONTAINING PROTEIN"/>
    <property type="match status" value="1"/>
</dbReference>
<evidence type="ECO:0000313" key="4">
    <source>
        <dbReference type="EMBL" id="KAJ5191877.1"/>
    </source>
</evidence>
<dbReference type="PANTHER" id="PTHR35340">
    <property type="entry name" value="PQQ ENZYME REPEAT PROTEIN-RELATED"/>
    <property type="match status" value="1"/>
</dbReference>
<dbReference type="EMBL" id="JAPQKR010000016">
    <property type="protein sequence ID" value="KAJ5191877.1"/>
    <property type="molecule type" value="Genomic_DNA"/>
</dbReference>
<keyword evidence="2" id="KW-0472">Membrane</keyword>
<dbReference type="RefSeq" id="XP_058304817.1">
    <property type="nucleotide sequence ID" value="XM_058457918.1"/>
</dbReference>
<sequence length="630" mass="71056">MALSLLVRIAACLALILYARADKDSYWRSQRYGSGFDGPFPLQRYASKGIRGPILNYWQRSVACSNGYTLLAPRGPAVRNAGPMILDSEGHLVWFKEYEYLVTFNVNVYTYKGEKYLTYWTGTQVDGAHPVGVGYMLNSHYEEVYKITGVNGLDFDMHEFQITLNDTALFVAYAITPADLREVGGLEDGWIWDGIIQEVDVETNELLFEWRASEHFSFAEVDREREGNGDSKEQPWDFFHINSVDKDEKGNFLISSRFMSCLAYIDGRTGDIIWKLGGKLNSFVDLSEGAASNISWQHHARFQKDYDTETTRAITIFDNSSRGKGAPENPSRGLFIDIDETNMTTSLRQEYWNRLPISSQSQGSVQVLDNGNVLVGYGYNAAWTEFSSDGEVLCEVHFGSEYDFYTGQIMSYRVFKQDWVGRPLTNPDVALAETHASVSWNGATEVATWVLQGAFAQQNGTVRRFVYVEEMKDVELDFILAVPKTGFETVINIPPDCPYRKLRIVGLDKTGGYLGASPLMDWDDPKKLGLEVAVYDGEDEDEMKVHIPPALMFGMGFVTATAVVLCALLVWKYVPFCTWRRSFAKDGHEVGGTQRQTVNSGEELDELDDLSDLEYGVRADDPLLTREEDK</sequence>
<feature type="signal peptide" evidence="3">
    <location>
        <begin position="1"/>
        <end position="21"/>
    </location>
</feature>
<gene>
    <name evidence="4" type="ORF">N7498_010862</name>
</gene>
<dbReference type="Pfam" id="PF14269">
    <property type="entry name" value="Arylsulfotran_2"/>
    <property type="match status" value="1"/>
</dbReference>
<evidence type="ECO:0008006" key="6">
    <source>
        <dbReference type="Google" id="ProtNLM"/>
    </source>
</evidence>
<feature type="compositionally biased region" description="Basic and acidic residues" evidence="1">
    <location>
        <begin position="615"/>
        <end position="630"/>
    </location>
</feature>
<feature type="region of interest" description="Disordered" evidence="1">
    <location>
        <begin position="611"/>
        <end position="630"/>
    </location>
</feature>
<feature type="transmembrane region" description="Helical" evidence="2">
    <location>
        <begin position="550"/>
        <end position="571"/>
    </location>
</feature>
<accession>A0A9W9J985</accession>
<dbReference type="InterPro" id="IPR039535">
    <property type="entry name" value="ASST-like"/>
</dbReference>
<dbReference type="InterPro" id="IPR053143">
    <property type="entry name" value="Arylsulfate_ST"/>
</dbReference>
<reference evidence="4" key="1">
    <citation type="submission" date="2022-12" db="EMBL/GenBank/DDBJ databases">
        <authorList>
            <person name="Petersen C."/>
        </authorList>
    </citation>
    <scope>NUCLEOTIDE SEQUENCE</scope>
    <source>
        <strain evidence="4">IBT 15544</strain>
    </source>
</reference>
<dbReference type="Proteomes" id="UP001150904">
    <property type="component" value="Unassembled WGS sequence"/>
</dbReference>
<evidence type="ECO:0000313" key="5">
    <source>
        <dbReference type="Proteomes" id="UP001150904"/>
    </source>
</evidence>
<dbReference type="AlphaFoldDB" id="A0A9W9J985"/>
<comment type="caution">
    <text evidence="4">The sequence shown here is derived from an EMBL/GenBank/DDBJ whole genome shotgun (WGS) entry which is preliminary data.</text>
</comment>
<name>A0A9W9J985_9EURO</name>